<dbReference type="SUPFAM" id="SSF51735">
    <property type="entry name" value="NAD(P)-binding Rossmann-fold domains"/>
    <property type="match status" value="1"/>
</dbReference>
<name>A0A5B0X8E4_9GAMM</name>
<dbReference type="GO" id="GO:0016616">
    <property type="term" value="F:oxidoreductase activity, acting on the CH-OH group of donors, NAD or NADP as acceptor"/>
    <property type="evidence" value="ECO:0007669"/>
    <property type="project" value="UniProtKB-ARBA"/>
</dbReference>
<dbReference type="InterPro" id="IPR020904">
    <property type="entry name" value="Sc_DH/Rdtase_CS"/>
</dbReference>
<evidence type="ECO:0000256" key="2">
    <source>
        <dbReference type="RuleBase" id="RU000363"/>
    </source>
</evidence>
<evidence type="ECO:0000313" key="4">
    <source>
        <dbReference type="EMBL" id="KAA1194429.1"/>
    </source>
</evidence>
<evidence type="ECO:0000313" key="5">
    <source>
        <dbReference type="Proteomes" id="UP000323708"/>
    </source>
</evidence>
<feature type="domain" description="Ketoreductase" evidence="3">
    <location>
        <begin position="7"/>
        <end position="195"/>
    </location>
</feature>
<accession>A0A5B0X8E4</accession>
<organism evidence="4 5">
    <name type="scientific">Pseudohalioglobus sediminis</name>
    <dbReference type="NCBI Taxonomy" id="2606449"/>
    <lineage>
        <taxon>Bacteria</taxon>
        <taxon>Pseudomonadati</taxon>
        <taxon>Pseudomonadota</taxon>
        <taxon>Gammaproteobacteria</taxon>
        <taxon>Cellvibrionales</taxon>
        <taxon>Halieaceae</taxon>
        <taxon>Pseudohalioglobus</taxon>
    </lineage>
</organism>
<keyword evidence="5" id="KW-1185">Reference proteome</keyword>
<protein>
    <submittedName>
        <fullName evidence="4">SDR family oxidoreductase</fullName>
    </submittedName>
</protein>
<dbReference type="PRINTS" id="PR00080">
    <property type="entry name" value="SDRFAMILY"/>
</dbReference>
<gene>
    <name evidence="4" type="ORF">F0M18_03070</name>
</gene>
<dbReference type="AlphaFoldDB" id="A0A5B0X8E4"/>
<dbReference type="FunFam" id="3.40.50.720:FF:000084">
    <property type="entry name" value="Short-chain dehydrogenase reductase"/>
    <property type="match status" value="1"/>
</dbReference>
<proteinExistence type="inferred from homology"/>
<dbReference type="Proteomes" id="UP000323708">
    <property type="component" value="Unassembled WGS sequence"/>
</dbReference>
<sequence>MQRLAGKVVLVTGAGNGIGRACALRAGAEGAAVYALDRDEEALQSLLAELRETGAEAAGGACDISAEDAVRSSVAACVEELGAVDALVNMAGVLRFEDTQQMTLAQWQTIIDVNLTGTMLLTREVLPHLMESSGSIVNAASTAALSGLPCGAAYAASKGGVLAFTRSIAVEYAKRGVRANCVCPGDIKTGMVDGLQFPKTMDYSLMPRISSLCGPMGPEVVAGVVMMLISADGAHINGEDIRVDGGTLS</sequence>
<dbReference type="Pfam" id="PF00106">
    <property type="entry name" value="adh_short"/>
    <property type="match status" value="1"/>
</dbReference>
<reference evidence="4 5" key="1">
    <citation type="submission" date="2019-09" db="EMBL/GenBank/DDBJ databases">
        <authorList>
            <person name="Chen X.-Y."/>
        </authorList>
    </citation>
    <scope>NUCLEOTIDE SEQUENCE [LARGE SCALE GENOMIC DNA]</scope>
    <source>
        <strain evidence="4 5">NY5</strain>
    </source>
</reference>
<dbReference type="Gene3D" id="3.40.50.720">
    <property type="entry name" value="NAD(P)-binding Rossmann-like Domain"/>
    <property type="match status" value="1"/>
</dbReference>
<dbReference type="InterPro" id="IPR002347">
    <property type="entry name" value="SDR_fam"/>
</dbReference>
<comment type="caution">
    <text evidence="4">The sequence shown here is derived from an EMBL/GenBank/DDBJ whole genome shotgun (WGS) entry which is preliminary data.</text>
</comment>
<dbReference type="PRINTS" id="PR00081">
    <property type="entry name" value="GDHRDH"/>
</dbReference>
<evidence type="ECO:0000259" key="3">
    <source>
        <dbReference type="SMART" id="SM00822"/>
    </source>
</evidence>
<dbReference type="PROSITE" id="PS00061">
    <property type="entry name" value="ADH_SHORT"/>
    <property type="match status" value="1"/>
</dbReference>
<dbReference type="InterPro" id="IPR036291">
    <property type="entry name" value="NAD(P)-bd_dom_sf"/>
</dbReference>
<dbReference type="PANTHER" id="PTHR42760">
    <property type="entry name" value="SHORT-CHAIN DEHYDROGENASES/REDUCTASES FAMILY MEMBER"/>
    <property type="match status" value="1"/>
</dbReference>
<evidence type="ECO:0000256" key="1">
    <source>
        <dbReference type="ARBA" id="ARBA00006484"/>
    </source>
</evidence>
<dbReference type="InterPro" id="IPR057326">
    <property type="entry name" value="KR_dom"/>
</dbReference>
<dbReference type="RefSeq" id="WP_149609898.1">
    <property type="nucleotide sequence ID" value="NZ_VTUX01000001.1"/>
</dbReference>
<comment type="similarity">
    <text evidence="1 2">Belongs to the short-chain dehydrogenases/reductases (SDR) family.</text>
</comment>
<dbReference type="SMART" id="SM00822">
    <property type="entry name" value="PKS_KR"/>
    <property type="match status" value="1"/>
</dbReference>
<dbReference type="EMBL" id="VTUX01000001">
    <property type="protein sequence ID" value="KAA1194429.1"/>
    <property type="molecule type" value="Genomic_DNA"/>
</dbReference>